<feature type="region of interest" description="Disordered" evidence="1">
    <location>
        <begin position="19"/>
        <end position="45"/>
    </location>
</feature>
<accession>A0A4C1YGQ5</accession>
<protein>
    <submittedName>
        <fullName evidence="2">Uncharacterized protein</fullName>
    </submittedName>
</protein>
<name>A0A4C1YGQ5_EUMVA</name>
<proteinExistence type="predicted"/>
<reference evidence="2 3" key="1">
    <citation type="journal article" date="2019" name="Commun. Biol.">
        <title>The bagworm genome reveals a unique fibroin gene that provides high tensile strength.</title>
        <authorList>
            <person name="Kono N."/>
            <person name="Nakamura H."/>
            <person name="Ohtoshi R."/>
            <person name="Tomita M."/>
            <person name="Numata K."/>
            <person name="Arakawa K."/>
        </authorList>
    </citation>
    <scope>NUCLEOTIDE SEQUENCE [LARGE SCALE GENOMIC DNA]</scope>
</reference>
<evidence type="ECO:0000256" key="1">
    <source>
        <dbReference type="SAM" id="MobiDB-lite"/>
    </source>
</evidence>
<keyword evidence="3" id="KW-1185">Reference proteome</keyword>
<comment type="caution">
    <text evidence="2">The sequence shown here is derived from an EMBL/GenBank/DDBJ whole genome shotgun (WGS) entry which is preliminary data.</text>
</comment>
<gene>
    <name evidence="2" type="ORF">EVAR_48223_1</name>
</gene>
<dbReference type="AlphaFoldDB" id="A0A4C1YGQ5"/>
<dbReference type="Proteomes" id="UP000299102">
    <property type="component" value="Unassembled WGS sequence"/>
</dbReference>
<dbReference type="EMBL" id="BGZK01001198">
    <property type="protein sequence ID" value="GBP74174.1"/>
    <property type="molecule type" value="Genomic_DNA"/>
</dbReference>
<evidence type="ECO:0000313" key="3">
    <source>
        <dbReference type="Proteomes" id="UP000299102"/>
    </source>
</evidence>
<evidence type="ECO:0000313" key="2">
    <source>
        <dbReference type="EMBL" id="GBP74174.1"/>
    </source>
</evidence>
<organism evidence="2 3">
    <name type="scientific">Eumeta variegata</name>
    <name type="common">Bagworm moth</name>
    <name type="synonym">Eumeta japonica</name>
    <dbReference type="NCBI Taxonomy" id="151549"/>
    <lineage>
        <taxon>Eukaryota</taxon>
        <taxon>Metazoa</taxon>
        <taxon>Ecdysozoa</taxon>
        <taxon>Arthropoda</taxon>
        <taxon>Hexapoda</taxon>
        <taxon>Insecta</taxon>
        <taxon>Pterygota</taxon>
        <taxon>Neoptera</taxon>
        <taxon>Endopterygota</taxon>
        <taxon>Lepidoptera</taxon>
        <taxon>Glossata</taxon>
        <taxon>Ditrysia</taxon>
        <taxon>Tineoidea</taxon>
        <taxon>Psychidae</taxon>
        <taxon>Oiketicinae</taxon>
        <taxon>Eumeta</taxon>
    </lineage>
</organism>
<sequence>MSHECAAGLLVWNRISDGGNSALEESRADEARPWGYGGENEPPELSLTERNATAETFTSRLYSVRVCGEESSLSYSKKEPGSIRSAKALGADPDKRSFQFRSLLHGTDRSGL</sequence>